<proteinExistence type="predicted"/>
<dbReference type="KEGG" id="muc:MuYL_3948"/>
<gene>
    <name evidence="1" type="ORF">MuYL_3948</name>
</gene>
<organism evidence="1 2">
    <name type="scientific">Mucilaginibacter xinganensis</name>
    <dbReference type="NCBI Taxonomy" id="1234841"/>
    <lineage>
        <taxon>Bacteria</taxon>
        <taxon>Pseudomonadati</taxon>
        <taxon>Bacteroidota</taxon>
        <taxon>Sphingobacteriia</taxon>
        <taxon>Sphingobacteriales</taxon>
        <taxon>Sphingobacteriaceae</taxon>
        <taxon>Mucilaginibacter</taxon>
    </lineage>
</organism>
<keyword evidence="2" id="KW-1185">Reference proteome</keyword>
<dbReference type="AlphaFoldDB" id="A0A223P121"/>
<name>A0A223P121_9SPHI</name>
<dbReference type="EMBL" id="CP022743">
    <property type="protein sequence ID" value="ASU35833.1"/>
    <property type="molecule type" value="Genomic_DNA"/>
</dbReference>
<evidence type="ECO:0000313" key="2">
    <source>
        <dbReference type="Proteomes" id="UP000215002"/>
    </source>
</evidence>
<accession>A0A223P121</accession>
<protein>
    <submittedName>
        <fullName evidence="1">Uncharacterized protein</fullName>
    </submittedName>
</protein>
<dbReference type="Proteomes" id="UP000215002">
    <property type="component" value="Chromosome"/>
</dbReference>
<evidence type="ECO:0000313" key="1">
    <source>
        <dbReference type="EMBL" id="ASU35833.1"/>
    </source>
</evidence>
<reference evidence="1 2" key="1">
    <citation type="submission" date="2017-08" db="EMBL/GenBank/DDBJ databases">
        <title>Complete genome sequence of Mucilaginibacter sp. strain BJC16-A31.</title>
        <authorList>
            <consortium name="Henan University of Science and Technology"/>
            <person name="You X."/>
        </authorList>
    </citation>
    <scope>NUCLEOTIDE SEQUENCE [LARGE SCALE GENOMIC DNA]</scope>
    <source>
        <strain evidence="1 2">BJC16-A31</strain>
    </source>
</reference>
<sequence length="40" mass="3974">MGARDAVRDSAKIGVILERSADSVLSVVGEGWGGGLAAMA</sequence>